<comment type="caution">
    <text evidence="2">The sequence shown here is derived from an EMBL/GenBank/DDBJ whole genome shotgun (WGS) entry which is preliminary data.</text>
</comment>
<proteinExistence type="predicted"/>
<sequence>MFGPGVSSLIVLWTSMTVTASSYPPEGGEVLRRRILDYMNKTSPTFVDHLRTPWQSTLEPAGRAQDVDRLKYVIGVSDFMGLYNHFCPYGGQCTAPEQKTSVRKTPQRYFEHPEITAEDHLEVISVGHFRLCVASGGHCGTS</sequence>
<name>A0ABD0YJI0_9HEMI</name>
<dbReference type="Proteomes" id="UP001558652">
    <property type="component" value="Unassembled WGS sequence"/>
</dbReference>
<feature type="chain" id="PRO_5044857715" evidence="1">
    <location>
        <begin position="21"/>
        <end position="142"/>
    </location>
</feature>
<accession>A0ABD0YJI0</accession>
<reference evidence="2 3" key="1">
    <citation type="submission" date="2024-07" db="EMBL/GenBank/DDBJ databases">
        <title>Chromosome-level genome assembly of the water stick insect Ranatra chinensis (Heteroptera: Nepidae).</title>
        <authorList>
            <person name="Liu X."/>
        </authorList>
    </citation>
    <scope>NUCLEOTIDE SEQUENCE [LARGE SCALE GENOMIC DNA]</scope>
    <source>
        <strain evidence="2">Cailab_2021Rc</strain>
        <tissue evidence="2">Muscle</tissue>
    </source>
</reference>
<dbReference type="EMBL" id="JBFDAA010000006">
    <property type="protein sequence ID" value="KAL1131446.1"/>
    <property type="molecule type" value="Genomic_DNA"/>
</dbReference>
<evidence type="ECO:0000313" key="2">
    <source>
        <dbReference type="EMBL" id="KAL1131446.1"/>
    </source>
</evidence>
<keyword evidence="3" id="KW-1185">Reference proteome</keyword>
<dbReference type="AlphaFoldDB" id="A0ABD0YJI0"/>
<evidence type="ECO:0000256" key="1">
    <source>
        <dbReference type="SAM" id="SignalP"/>
    </source>
</evidence>
<evidence type="ECO:0000313" key="3">
    <source>
        <dbReference type="Proteomes" id="UP001558652"/>
    </source>
</evidence>
<organism evidence="2 3">
    <name type="scientific">Ranatra chinensis</name>
    <dbReference type="NCBI Taxonomy" id="642074"/>
    <lineage>
        <taxon>Eukaryota</taxon>
        <taxon>Metazoa</taxon>
        <taxon>Ecdysozoa</taxon>
        <taxon>Arthropoda</taxon>
        <taxon>Hexapoda</taxon>
        <taxon>Insecta</taxon>
        <taxon>Pterygota</taxon>
        <taxon>Neoptera</taxon>
        <taxon>Paraneoptera</taxon>
        <taxon>Hemiptera</taxon>
        <taxon>Heteroptera</taxon>
        <taxon>Panheteroptera</taxon>
        <taxon>Nepomorpha</taxon>
        <taxon>Nepidae</taxon>
        <taxon>Ranatrinae</taxon>
        <taxon>Ranatra</taxon>
    </lineage>
</organism>
<gene>
    <name evidence="2" type="ORF">AAG570_011063</name>
</gene>
<keyword evidence="1" id="KW-0732">Signal</keyword>
<feature type="signal peptide" evidence="1">
    <location>
        <begin position="1"/>
        <end position="20"/>
    </location>
</feature>
<protein>
    <submittedName>
        <fullName evidence="2">Uncharacterized protein</fullName>
    </submittedName>
</protein>